<dbReference type="EMBL" id="CM026427">
    <property type="protein sequence ID" value="KAG0571150.1"/>
    <property type="molecule type" value="Genomic_DNA"/>
</dbReference>
<reference evidence="7 8" key="1">
    <citation type="submission" date="2020-06" db="EMBL/GenBank/DDBJ databases">
        <title>WGS assembly of Ceratodon purpureus strain R40.</title>
        <authorList>
            <person name="Carey S.B."/>
            <person name="Jenkins J."/>
            <person name="Shu S."/>
            <person name="Lovell J.T."/>
            <person name="Sreedasyam A."/>
            <person name="Maumus F."/>
            <person name="Tiley G.P."/>
            <person name="Fernandez-Pozo N."/>
            <person name="Barry K."/>
            <person name="Chen C."/>
            <person name="Wang M."/>
            <person name="Lipzen A."/>
            <person name="Daum C."/>
            <person name="Saski C.A."/>
            <person name="Payton A.C."/>
            <person name="Mcbreen J.C."/>
            <person name="Conrad R.E."/>
            <person name="Kollar L.M."/>
            <person name="Olsson S."/>
            <person name="Huttunen S."/>
            <person name="Landis J.B."/>
            <person name="Wickett N.J."/>
            <person name="Johnson M.G."/>
            <person name="Rensing S.A."/>
            <person name="Grimwood J."/>
            <person name="Schmutz J."/>
            <person name="Mcdaniel S.F."/>
        </authorList>
    </citation>
    <scope>NUCLEOTIDE SEQUENCE [LARGE SCALE GENOMIC DNA]</scope>
    <source>
        <strain evidence="7 8">R40</strain>
    </source>
</reference>
<evidence type="ECO:0000256" key="2">
    <source>
        <dbReference type="ARBA" id="ARBA00005581"/>
    </source>
</evidence>
<dbReference type="InterPro" id="IPR010264">
    <property type="entry name" value="Self-incomp_S1"/>
</dbReference>
<evidence type="ECO:0000256" key="1">
    <source>
        <dbReference type="ARBA" id="ARBA00004613"/>
    </source>
</evidence>
<evidence type="ECO:0000313" key="8">
    <source>
        <dbReference type="Proteomes" id="UP000822688"/>
    </source>
</evidence>
<keyword evidence="6" id="KW-1133">Transmembrane helix</keyword>
<comment type="caution">
    <text evidence="7">The sequence shown here is derived from an EMBL/GenBank/DDBJ whole genome shotgun (WGS) entry which is preliminary data.</text>
</comment>
<dbReference type="Proteomes" id="UP000822688">
    <property type="component" value="Chromosome 6"/>
</dbReference>
<keyword evidence="5" id="KW-0732">Signal</keyword>
<dbReference type="GO" id="GO:0005576">
    <property type="term" value="C:extracellular region"/>
    <property type="evidence" value="ECO:0007669"/>
    <property type="project" value="UniProtKB-SubCell"/>
</dbReference>
<protein>
    <submittedName>
        <fullName evidence="7">Uncharacterized protein</fullName>
    </submittedName>
</protein>
<organism evidence="7 8">
    <name type="scientific">Ceratodon purpureus</name>
    <name type="common">Fire moss</name>
    <name type="synonym">Dicranum purpureum</name>
    <dbReference type="NCBI Taxonomy" id="3225"/>
    <lineage>
        <taxon>Eukaryota</taxon>
        <taxon>Viridiplantae</taxon>
        <taxon>Streptophyta</taxon>
        <taxon>Embryophyta</taxon>
        <taxon>Bryophyta</taxon>
        <taxon>Bryophytina</taxon>
        <taxon>Bryopsida</taxon>
        <taxon>Dicranidae</taxon>
        <taxon>Pseudoditrichales</taxon>
        <taxon>Ditrichaceae</taxon>
        <taxon>Ceratodon</taxon>
    </lineage>
</organism>
<sequence>MGLIKDSKGWNVRVINLVLTFAVNIALCVAVPAEGAQGTIRVFNVIGDVVTMSNCLDFIGRSLPAGSITIEPMKEIEWRFQGYPTVNRNWTCHFQWIDSADCSMVPGGPCRVHSKEVSLWSSVCVDCVWRTHQEGFYRRDGRVQPANWQFMFGWN</sequence>
<keyword evidence="8" id="KW-1185">Reference proteome</keyword>
<proteinExistence type="inferred from homology"/>
<evidence type="ECO:0000256" key="3">
    <source>
        <dbReference type="ARBA" id="ARBA00022471"/>
    </source>
</evidence>
<comment type="similarity">
    <text evidence="2">Belongs to the plant self-incompatibility (S1) protein family.</text>
</comment>
<dbReference type="GO" id="GO:0060320">
    <property type="term" value="P:rejection of self pollen"/>
    <property type="evidence" value="ECO:0007669"/>
    <property type="project" value="UniProtKB-KW"/>
</dbReference>
<gene>
    <name evidence="7" type="ORF">KC19_6G214900</name>
</gene>
<keyword evidence="4" id="KW-0964">Secreted</keyword>
<accession>A0A8T0HK16</accession>
<keyword evidence="6" id="KW-0812">Transmembrane</keyword>
<evidence type="ECO:0000256" key="6">
    <source>
        <dbReference type="SAM" id="Phobius"/>
    </source>
</evidence>
<keyword evidence="3" id="KW-0713">Self-incompatibility</keyword>
<name>A0A8T0HK16_CERPU</name>
<evidence type="ECO:0000256" key="4">
    <source>
        <dbReference type="ARBA" id="ARBA00022525"/>
    </source>
</evidence>
<feature type="transmembrane region" description="Helical" evidence="6">
    <location>
        <begin position="12"/>
        <end position="33"/>
    </location>
</feature>
<evidence type="ECO:0000256" key="5">
    <source>
        <dbReference type="ARBA" id="ARBA00022729"/>
    </source>
</evidence>
<dbReference type="Pfam" id="PF05938">
    <property type="entry name" value="Self-incomp_S1"/>
    <property type="match status" value="1"/>
</dbReference>
<evidence type="ECO:0000313" key="7">
    <source>
        <dbReference type="EMBL" id="KAG0571150.1"/>
    </source>
</evidence>
<dbReference type="AlphaFoldDB" id="A0A8T0HK16"/>
<comment type="subcellular location">
    <subcellularLocation>
        <location evidence="1">Secreted</location>
    </subcellularLocation>
</comment>
<keyword evidence="6" id="KW-0472">Membrane</keyword>